<organism evidence="2 4">
    <name type="scientific">Nephila pilipes</name>
    <name type="common">Giant wood spider</name>
    <name type="synonym">Nephila maculata</name>
    <dbReference type="NCBI Taxonomy" id="299642"/>
    <lineage>
        <taxon>Eukaryota</taxon>
        <taxon>Metazoa</taxon>
        <taxon>Ecdysozoa</taxon>
        <taxon>Arthropoda</taxon>
        <taxon>Chelicerata</taxon>
        <taxon>Arachnida</taxon>
        <taxon>Araneae</taxon>
        <taxon>Araneomorphae</taxon>
        <taxon>Entelegynae</taxon>
        <taxon>Araneoidea</taxon>
        <taxon>Nephilidae</taxon>
        <taxon>Nephila</taxon>
    </lineage>
</organism>
<accession>A0A8X6KG58</accession>
<reference evidence="2" key="1">
    <citation type="submission" date="2020-08" db="EMBL/GenBank/DDBJ databases">
        <title>Multicomponent nature underlies the extraordinary mechanical properties of spider dragline silk.</title>
        <authorList>
            <person name="Kono N."/>
            <person name="Nakamura H."/>
            <person name="Mori M."/>
            <person name="Yoshida Y."/>
            <person name="Ohtoshi R."/>
            <person name="Malay A.D."/>
            <person name="Moran D.A.P."/>
            <person name="Tomita M."/>
            <person name="Numata K."/>
            <person name="Arakawa K."/>
        </authorList>
    </citation>
    <scope>NUCLEOTIDE SEQUENCE</scope>
</reference>
<dbReference type="EMBL" id="BMAW01090833">
    <property type="protein sequence ID" value="GFS46770.1"/>
    <property type="molecule type" value="Genomic_DNA"/>
</dbReference>
<feature type="compositionally biased region" description="Basic and acidic residues" evidence="1">
    <location>
        <begin position="43"/>
        <end position="56"/>
    </location>
</feature>
<dbReference type="AlphaFoldDB" id="A0A8X6KG58"/>
<feature type="non-terminal residue" evidence="2">
    <location>
        <position position="62"/>
    </location>
</feature>
<name>A0A8X6KG58_NEPPI</name>
<proteinExistence type="predicted"/>
<dbReference type="EMBL" id="BMAW01051184">
    <property type="protein sequence ID" value="GFS79087.1"/>
    <property type="molecule type" value="Genomic_DNA"/>
</dbReference>
<evidence type="ECO:0000313" key="3">
    <source>
        <dbReference type="EMBL" id="GFS79087.1"/>
    </source>
</evidence>
<evidence type="ECO:0000256" key="1">
    <source>
        <dbReference type="SAM" id="MobiDB-lite"/>
    </source>
</evidence>
<dbReference type="Proteomes" id="UP000887013">
    <property type="component" value="Unassembled WGS sequence"/>
</dbReference>
<keyword evidence="4" id="KW-1185">Reference proteome</keyword>
<comment type="caution">
    <text evidence="2">The sequence shown here is derived from an EMBL/GenBank/DDBJ whole genome shotgun (WGS) entry which is preliminary data.</text>
</comment>
<sequence>MFKFEFRQNNASRISFDLRLLHPRYLYPYPDRKRNPLQVQTDGLERRNAGMEDQIDRSPMAL</sequence>
<feature type="region of interest" description="Disordered" evidence="1">
    <location>
        <begin position="31"/>
        <end position="62"/>
    </location>
</feature>
<protein>
    <submittedName>
        <fullName evidence="2">Uncharacterized protein</fullName>
    </submittedName>
</protein>
<evidence type="ECO:0000313" key="2">
    <source>
        <dbReference type="EMBL" id="GFS46770.1"/>
    </source>
</evidence>
<gene>
    <name evidence="3" type="ORF">NPIL_263501</name>
    <name evidence="2" type="ORF">NPIL_48001</name>
</gene>
<evidence type="ECO:0000313" key="4">
    <source>
        <dbReference type="Proteomes" id="UP000887013"/>
    </source>
</evidence>